<proteinExistence type="predicted"/>
<evidence type="ECO:0000313" key="2">
    <source>
        <dbReference type="EMBL" id="MDL9978839.1"/>
    </source>
</evidence>
<sequence length="67" mass="7104">MSTAIKRDADSRKVPPASTTNEDRVCRSTTSKDRGYCGRRSAPLAATWAGTVCNDCKAAARADGLDV</sequence>
<feature type="compositionally biased region" description="Basic and acidic residues" evidence="1">
    <location>
        <begin position="1"/>
        <end position="13"/>
    </location>
</feature>
<dbReference type="Proteomes" id="UP001235064">
    <property type="component" value="Unassembled WGS sequence"/>
</dbReference>
<evidence type="ECO:0000313" key="3">
    <source>
        <dbReference type="Proteomes" id="UP001235064"/>
    </source>
</evidence>
<protein>
    <submittedName>
        <fullName evidence="2">Uncharacterized protein</fullName>
    </submittedName>
</protein>
<evidence type="ECO:0000256" key="1">
    <source>
        <dbReference type="SAM" id="MobiDB-lite"/>
    </source>
</evidence>
<name>A0ABT7MWM5_9MICO</name>
<dbReference type="RefSeq" id="WP_286287596.1">
    <property type="nucleotide sequence ID" value="NZ_JASXSZ010000001.1"/>
</dbReference>
<accession>A0ABT7MWM5</accession>
<comment type="caution">
    <text evidence="2">The sequence shown here is derived from an EMBL/GenBank/DDBJ whole genome shotgun (WGS) entry which is preliminary data.</text>
</comment>
<organism evidence="2 3">
    <name type="scientific">Microbacterium candidum</name>
    <dbReference type="NCBI Taxonomy" id="3041922"/>
    <lineage>
        <taxon>Bacteria</taxon>
        <taxon>Bacillati</taxon>
        <taxon>Actinomycetota</taxon>
        <taxon>Actinomycetes</taxon>
        <taxon>Micrococcales</taxon>
        <taxon>Microbacteriaceae</taxon>
        <taxon>Microbacterium</taxon>
    </lineage>
</organism>
<feature type="region of interest" description="Disordered" evidence="1">
    <location>
        <begin position="1"/>
        <end position="26"/>
    </location>
</feature>
<dbReference type="EMBL" id="JASXSZ010000001">
    <property type="protein sequence ID" value="MDL9978839.1"/>
    <property type="molecule type" value="Genomic_DNA"/>
</dbReference>
<reference evidence="2 3" key="1">
    <citation type="submission" date="2023-06" db="EMBL/GenBank/DDBJ databases">
        <title>Microbacterium sp. nov., isolated from a waste landfill.</title>
        <authorList>
            <person name="Wen W."/>
        </authorList>
    </citation>
    <scope>NUCLEOTIDE SEQUENCE [LARGE SCALE GENOMIC DNA]</scope>
    <source>
        <strain evidence="2 3">ASV49</strain>
    </source>
</reference>
<keyword evidence="3" id="KW-1185">Reference proteome</keyword>
<gene>
    <name evidence="2" type="ORF">QSV35_05820</name>
</gene>